<comment type="caution">
    <text evidence="1">The sequence shown here is derived from an EMBL/GenBank/DDBJ whole genome shotgun (WGS) entry which is preliminary data.</text>
</comment>
<dbReference type="AlphaFoldDB" id="A0AAD5P7L5"/>
<reference evidence="1" key="2">
    <citation type="submission" date="2023-02" db="EMBL/GenBank/DDBJ databases">
        <authorList>
            <consortium name="DOE Joint Genome Institute"/>
            <person name="Mondo S.J."/>
            <person name="Chang Y."/>
            <person name="Wang Y."/>
            <person name="Ahrendt S."/>
            <person name="Andreopoulos W."/>
            <person name="Barry K."/>
            <person name="Beard J."/>
            <person name="Benny G.L."/>
            <person name="Blankenship S."/>
            <person name="Bonito G."/>
            <person name="Cuomo C."/>
            <person name="Desiro A."/>
            <person name="Gervers K.A."/>
            <person name="Hundley H."/>
            <person name="Kuo A."/>
            <person name="LaButti K."/>
            <person name="Lang B.F."/>
            <person name="Lipzen A."/>
            <person name="O'Donnell K."/>
            <person name="Pangilinan J."/>
            <person name="Reynolds N."/>
            <person name="Sandor L."/>
            <person name="Smith M.W."/>
            <person name="Tsang A."/>
            <person name="Grigoriev I.V."/>
            <person name="Stajich J.E."/>
            <person name="Spatafora J.W."/>
        </authorList>
    </citation>
    <scope>NUCLEOTIDE SEQUENCE</scope>
    <source>
        <strain evidence="1">RSA 2281</strain>
    </source>
</reference>
<dbReference type="Proteomes" id="UP001209540">
    <property type="component" value="Unassembled WGS sequence"/>
</dbReference>
<name>A0AAD5P7L5_9FUNG</name>
<evidence type="ECO:0000313" key="1">
    <source>
        <dbReference type="EMBL" id="KAI9245672.1"/>
    </source>
</evidence>
<sequence>MVIHHISFDQDNTELTNFSATTTSVHMAQPQISGFCDSDMQNITPTNENKINYLPLLQDHSPLMSNTDFDSQQQVICAEQHYHHHFTPTMGDPPPQFMSSSVGMVSSSSDTDHHHPQQQSLMNHEPYFEHNLCNGNDVDVTSMTTGMEPNPMNQESIDQSWWLVDGKLNVNKLNYHHDYMMMANNNNAEPSSSRVHNNPCISSYPHATIPSVMTLFNNESTHHSTSTANTGHTGTLSAELAELTLNSLSNSLAGTTIHSDGGGGGQNFPTGHQYYFHHHPPTETVQSGMTANSFVSSMNSTLASKSTSPIDVSMLPTIVQAIQNSVDQQNTTTTHRKGVTTTVTSPRSITTMMRWKCPFPPCKHKHGCLRKRDLIKRHIIPYHCGVLIRFKCHMHEDPKEKDTIRTTNRLDTAMKHMKDCYERVFKSKPGNQSKPVPAKVPKKNYKILDPIGPIPCPYKDCSFIANVPKEISDHIYGTFHRSNIPRL</sequence>
<organism evidence="1 2">
    <name type="scientific">Phascolomyces articulosus</name>
    <dbReference type="NCBI Taxonomy" id="60185"/>
    <lineage>
        <taxon>Eukaryota</taxon>
        <taxon>Fungi</taxon>
        <taxon>Fungi incertae sedis</taxon>
        <taxon>Mucoromycota</taxon>
        <taxon>Mucoromycotina</taxon>
        <taxon>Mucoromycetes</taxon>
        <taxon>Mucorales</taxon>
        <taxon>Lichtheimiaceae</taxon>
        <taxon>Phascolomyces</taxon>
    </lineage>
</organism>
<dbReference type="EMBL" id="JAIXMP010000050">
    <property type="protein sequence ID" value="KAI9245672.1"/>
    <property type="molecule type" value="Genomic_DNA"/>
</dbReference>
<evidence type="ECO:0000313" key="2">
    <source>
        <dbReference type="Proteomes" id="UP001209540"/>
    </source>
</evidence>
<gene>
    <name evidence="1" type="ORF">BDA99DRAFT_285509</name>
</gene>
<proteinExistence type="predicted"/>
<keyword evidence="2" id="KW-1185">Reference proteome</keyword>
<protein>
    <submittedName>
        <fullName evidence="1">Uncharacterized protein</fullName>
    </submittedName>
</protein>
<accession>A0AAD5P7L5</accession>
<reference evidence="1" key="1">
    <citation type="journal article" date="2022" name="IScience">
        <title>Evolution of zygomycete secretomes and the origins of terrestrial fungal ecologies.</title>
        <authorList>
            <person name="Chang Y."/>
            <person name="Wang Y."/>
            <person name="Mondo S."/>
            <person name="Ahrendt S."/>
            <person name="Andreopoulos W."/>
            <person name="Barry K."/>
            <person name="Beard J."/>
            <person name="Benny G.L."/>
            <person name="Blankenship S."/>
            <person name="Bonito G."/>
            <person name="Cuomo C."/>
            <person name="Desiro A."/>
            <person name="Gervers K.A."/>
            <person name="Hundley H."/>
            <person name="Kuo A."/>
            <person name="LaButti K."/>
            <person name="Lang B.F."/>
            <person name="Lipzen A."/>
            <person name="O'Donnell K."/>
            <person name="Pangilinan J."/>
            <person name="Reynolds N."/>
            <person name="Sandor L."/>
            <person name="Smith M.E."/>
            <person name="Tsang A."/>
            <person name="Grigoriev I.V."/>
            <person name="Stajich J.E."/>
            <person name="Spatafora J.W."/>
        </authorList>
    </citation>
    <scope>NUCLEOTIDE SEQUENCE</scope>
    <source>
        <strain evidence="1">RSA 2281</strain>
    </source>
</reference>